<feature type="domain" description="P-type ATPase A" evidence="11">
    <location>
        <begin position="17"/>
        <end position="101"/>
    </location>
</feature>
<dbReference type="GO" id="GO:0016887">
    <property type="term" value="F:ATP hydrolysis activity"/>
    <property type="evidence" value="ECO:0007669"/>
    <property type="project" value="InterPro"/>
</dbReference>
<dbReference type="FunFam" id="3.40.50.1000:FF:000028">
    <property type="entry name" value="Calcium-transporting P-type ATPase, putative"/>
    <property type="match status" value="1"/>
</dbReference>
<evidence type="ECO:0000256" key="1">
    <source>
        <dbReference type="ARBA" id="ARBA00004141"/>
    </source>
</evidence>
<feature type="transmembrane region" description="Helical" evidence="10">
    <location>
        <begin position="169"/>
        <end position="195"/>
    </location>
</feature>
<dbReference type="Proteomes" id="UP001165065">
    <property type="component" value="Unassembled WGS sequence"/>
</dbReference>
<evidence type="ECO:0000256" key="8">
    <source>
        <dbReference type="ARBA" id="ARBA00022989"/>
    </source>
</evidence>
<keyword evidence="6" id="KW-0460">Magnesium</keyword>
<dbReference type="Gene3D" id="1.20.1110.10">
    <property type="entry name" value="Calcium-transporting ATPase, transmembrane domain"/>
    <property type="match status" value="2"/>
</dbReference>
<dbReference type="InterPro" id="IPR044492">
    <property type="entry name" value="P_typ_ATPase_HD_dom"/>
</dbReference>
<name>A0A9W7LB28_9STRA</name>
<comment type="subcellular location">
    <subcellularLocation>
        <location evidence="1">Membrane</location>
        <topology evidence="1">Multi-pass membrane protein</topology>
    </subcellularLocation>
</comment>
<dbReference type="GO" id="GO:0005886">
    <property type="term" value="C:plasma membrane"/>
    <property type="evidence" value="ECO:0007669"/>
    <property type="project" value="TreeGrafter"/>
</dbReference>
<accession>A0A9W7LB28</accession>
<keyword evidence="9 10" id="KW-0472">Membrane</keyword>
<keyword evidence="7" id="KW-1278">Translocase</keyword>
<dbReference type="InterPro" id="IPR006068">
    <property type="entry name" value="ATPase_P-typ_cation-transptr_C"/>
</dbReference>
<dbReference type="InterPro" id="IPR001757">
    <property type="entry name" value="P_typ_ATPase"/>
</dbReference>
<reference evidence="14" key="1">
    <citation type="journal article" date="2023" name="Commun. Biol.">
        <title>Genome analysis of Parmales, the sister group of diatoms, reveals the evolutionary specialization of diatoms from phago-mixotrophs to photoautotrophs.</title>
        <authorList>
            <person name="Ban H."/>
            <person name="Sato S."/>
            <person name="Yoshikawa S."/>
            <person name="Yamada K."/>
            <person name="Nakamura Y."/>
            <person name="Ichinomiya M."/>
            <person name="Sato N."/>
            <person name="Blanc-Mathieu R."/>
            <person name="Endo H."/>
            <person name="Kuwata A."/>
            <person name="Ogata H."/>
        </authorList>
    </citation>
    <scope>NUCLEOTIDE SEQUENCE [LARGE SCALE GENOMIC DNA]</scope>
</reference>
<feature type="transmembrane region" description="Helical" evidence="10">
    <location>
        <begin position="694"/>
        <end position="713"/>
    </location>
</feature>
<dbReference type="InterPro" id="IPR018303">
    <property type="entry name" value="ATPase_P-typ_P_site"/>
</dbReference>
<dbReference type="GO" id="GO:0005388">
    <property type="term" value="F:P-type calcium transporter activity"/>
    <property type="evidence" value="ECO:0007669"/>
    <property type="project" value="TreeGrafter"/>
</dbReference>
<dbReference type="Pfam" id="PF00689">
    <property type="entry name" value="Cation_ATPase_C"/>
    <property type="match status" value="1"/>
</dbReference>
<evidence type="ECO:0000313" key="14">
    <source>
        <dbReference type="Proteomes" id="UP001165065"/>
    </source>
</evidence>
<dbReference type="Gene3D" id="3.40.1110.10">
    <property type="entry name" value="Calcium-transporting ATPase, cytoplasmic domain N"/>
    <property type="match status" value="1"/>
</dbReference>
<dbReference type="InterPro" id="IPR023299">
    <property type="entry name" value="ATPase_P-typ_cyto_dom_N"/>
</dbReference>
<evidence type="ECO:0000256" key="6">
    <source>
        <dbReference type="ARBA" id="ARBA00022842"/>
    </source>
</evidence>
<keyword evidence="5" id="KW-0067">ATP-binding</keyword>
<dbReference type="Pfam" id="PF00702">
    <property type="entry name" value="Hydrolase"/>
    <property type="match status" value="1"/>
</dbReference>
<feature type="transmembrane region" description="Helical" evidence="10">
    <location>
        <begin position="719"/>
        <end position="742"/>
    </location>
</feature>
<evidence type="ECO:0008006" key="15">
    <source>
        <dbReference type="Google" id="ProtNLM"/>
    </source>
</evidence>
<dbReference type="PRINTS" id="PR00119">
    <property type="entry name" value="CATATPASE"/>
</dbReference>
<dbReference type="EMBL" id="BRYA01000220">
    <property type="protein sequence ID" value="GMI44575.1"/>
    <property type="molecule type" value="Genomic_DNA"/>
</dbReference>
<evidence type="ECO:0000259" key="11">
    <source>
        <dbReference type="Pfam" id="PF00122"/>
    </source>
</evidence>
<dbReference type="SUPFAM" id="SSF81665">
    <property type="entry name" value="Calcium ATPase, transmembrane domain M"/>
    <property type="match status" value="1"/>
</dbReference>
<evidence type="ECO:0000313" key="13">
    <source>
        <dbReference type="EMBL" id="GMI44575.1"/>
    </source>
</evidence>
<dbReference type="InterPro" id="IPR008250">
    <property type="entry name" value="ATPase_P-typ_transduc_dom_A_sf"/>
</dbReference>
<dbReference type="GO" id="GO:0046872">
    <property type="term" value="F:metal ion binding"/>
    <property type="evidence" value="ECO:0007669"/>
    <property type="project" value="UniProtKB-KW"/>
</dbReference>
<evidence type="ECO:0000256" key="3">
    <source>
        <dbReference type="ARBA" id="ARBA00022723"/>
    </source>
</evidence>
<dbReference type="InterPro" id="IPR023298">
    <property type="entry name" value="ATPase_P-typ_TM_dom_sf"/>
</dbReference>
<keyword evidence="8 10" id="KW-1133">Transmembrane helix</keyword>
<dbReference type="OrthoDB" id="3352408at2759"/>
<dbReference type="PANTHER" id="PTHR24093:SF506">
    <property type="entry name" value="CATION-TRANSPORTING ATPASE PMA1"/>
    <property type="match status" value="1"/>
</dbReference>
<sequence>MGSRDKTRSCFLASTIVPVSDIVVGDVVCLGIGAVVPADVLILAIYGNFQVNESKLTGESKPVGVEVGGEIQSGGNVVGGKAVGKVVRIGGETAIGKIMKDLGEVETPRSPLQLKLDELGENIVTYSLRLICFMFILEILLGSGSTVPVDSNGSSIPEPLTLKERLVKGMGVSISMAVAAIPEGLPICVAVTLALGVKRMAGMNAIVKRNSCVESLGAVGVVCTDKTGTITKNEMEVTQEFKGEEGKRIGCVCNEVMVAGSGNSTDMAIFRWSNASLTSTSDWTVVSCREFSSVEKWMGVEVRDKEGKYYVMVKGAGERVRVMCEGGGGKGKEEGEWIRWERERGMFGERVISFARTEGRLDRWGDDFLSSPTGLVFGGMVGIKDPPREGVKESVTRLREGGVRVVMITGDGKETATAIAREVGILDSPSGSTQDLEASSHPQILLGSDLDTMSDTTLSLSAPHVLIFARTSPQHKLRIVQALQRCGDIVAMTGDGINDAPALRGADVGVAMGGQGCDVAKEAGDVIVLDDDFSTITAAVREGKGIFYNIRAFLVFQLSTSVGALGLGMLATIRGIPNPMNAMMILFINIVMDGPPAQSLGVEPVSKAVLSAPPRHPDTPIVDRELIKRVLTSGSLIALGTLYVFSANITSGVATRRDTTMSFVTFVNFDLFNAYTCRSDTKTFWEIEPWSNQAFTASVAASFLAQMAIVYFAPAQKVFQTVGLSLGELLTAFVVSSSVLWVDAIRKKLRWRGAWGGKLCKWGARWAGREKKDEEVEGRVMEGERIKGTEWRNSEGKVGTDREGTTRARLSIVNV</sequence>
<dbReference type="InterPro" id="IPR023214">
    <property type="entry name" value="HAD_sf"/>
</dbReference>
<evidence type="ECO:0000256" key="4">
    <source>
        <dbReference type="ARBA" id="ARBA00022741"/>
    </source>
</evidence>
<evidence type="ECO:0000256" key="7">
    <source>
        <dbReference type="ARBA" id="ARBA00022967"/>
    </source>
</evidence>
<protein>
    <recommendedName>
        <fullName evidence="15">Calcium-transporting ATPase</fullName>
    </recommendedName>
</protein>
<feature type="domain" description="Cation-transporting P-type ATPase C-terminal" evidence="12">
    <location>
        <begin position="577"/>
        <end position="749"/>
    </location>
</feature>
<keyword evidence="14" id="KW-1185">Reference proteome</keyword>
<evidence type="ECO:0000259" key="12">
    <source>
        <dbReference type="Pfam" id="PF00689"/>
    </source>
</evidence>
<dbReference type="Pfam" id="PF00122">
    <property type="entry name" value="E1-E2_ATPase"/>
    <property type="match status" value="1"/>
</dbReference>
<evidence type="ECO:0000256" key="2">
    <source>
        <dbReference type="ARBA" id="ARBA00022692"/>
    </source>
</evidence>
<dbReference type="SUPFAM" id="SSF81653">
    <property type="entry name" value="Calcium ATPase, transduction domain A"/>
    <property type="match status" value="1"/>
</dbReference>
<dbReference type="SFLD" id="SFLDS00003">
    <property type="entry name" value="Haloacid_Dehalogenase"/>
    <property type="match status" value="1"/>
</dbReference>
<evidence type="ECO:0000256" key="10">
    <source>
        <dbReference type="SAM" id="Phobius"/>
    </source>
</evidence>
<dbReference type="SUPFAM" id="SSF56784">
    <property type="entry name" value="HAD-like"/>
    <property type="match status" value="1"/>
</dbReference>
<keyword evidence="3" id="KW-0479">Metal-binding</keyword>
<proteinExistence type="predicted"/>
<dbReference type="InterPro" id="IPR059000">
    <property type="entry name" value="ATPase_P-type_domA"/>
</dbReference>
<feature type="transmembrane region" description="Helical" evidence="10">
    <location>
        <begin position="130"/>
        <end position="149"/>
    </location>
</feature>
<evidence type="ECO:0000256" key="9">
    <source>
        <dbReference type="ARBA" id="ARBA00023136"/>
    </source>
</evidence>
<dbReference type="SFLD" id="SFLDG00002">
    <property type="entry name" value="C1.7:_P-type_atpase_like"/>
    <property type="match status" value="1"/>
</dbReference>
<dbReference type="GO" id="GO:0005524">
    <property type="term" value="F:ATP binding"/>
    <property type="evidence" value="ECO:0007669"/>
    <property type="project" value="UniProtKB-KW"/>
</dbReference>
<evidence type="ECO:0000256" key="5">
    <source>
        <dbReference type="ARBA" id="ARBA00022840"/>
    </source>
</evidence>
<dbReference type="InterPro" id="IPR036412">
    <property type="entry name" value="HAD-like_sf"/>
</dbReference>
<dbReference type="PROSITE" id="PS00154">
    <property type="entry name" value="ATPASE_E1_E2"/>
    <property type="match status" value="1"/>
</dbReference>
<dbReference type="SFLD" id="SFLDF00027">
    <property type="entry name" value="p-type_atpase"/>
    <property type="match status" value="1"/>
</dbReference>
<keyword evidence="4" id="KW-0547">Nucleotide-binding</keyword>
<dbReference type="Gene3D" id="2.70.150.10">
    <property type="entry name" value="Calcium-transporting ATPase, cytoplasmic transduction domain A"/>
    <property type="match status" value="1"/>
</dbReference>
<organism evidence="13 14">
    <name type="scientific">Triparma columacea</name>
    <dbReference type="NCBI Taxonomy" id="722753"/>
    <lineage>
        <taxon>Eukaryota</taxon>
        <taxon>Sar</taxon>
        <taxon>Stramenopiles</taxon>
        <taxon>Ochrophyta</taxon>
        <taxon>Bolidophyceae</taxon>
        <taxon>Parmales</taxon>
        <taxon>Triparmaceae</taxon>
        <taxon>Triparma</taxon>
    </lineage>
</organism>
<feature type="transmembrane region" description="Helical" evidence="10">
    <location>
        <begin position="636"/>
        <end position="654"/>
    </location>
</feature>
<dbReference type="PANTHER" id="PTHR24093">
    <property type="entry name" value="CATION TRANSPORTING ATPASE"/>
    <property type="match status" value="1"/>
</dbReference>
<dbReference type="AlphaFoldDB" id="A0A9W7LB28"/>
<comment type="caution">
    <text evidence="13">The sequence shown here is derived from an EMBL/GenBank/DDBJ whole genome shotgun (WGS) entry which is preliminary data.</text>
</comment>
<dbReference type="Gene3D" id="3.40.50.1000">
    <property type="entry name" value="HAD superfamily/HAD-like"/>
    <property type="match status" value="1"/>
</dbReference>
<keyword evidence="2 10" id="KW-0812">Transmembrane</keyword>
<gene>
    <name evidence="13" type="ORF">TrCOL_g2363</name>
</gene>
<feature type="transmembrane region" description="Helical" evidence="10">
    <location>
        <begin position="552"/>
        <end position="573"/>
    </location>
</feature>
<dbReference type="NCBIfam" id="TIGR01494">
    <property type="entry name" value="ATPase_P-type"/>
    <property type="match status" value="1"/>
</dbReference>